<evidence type="ECO:0000313" key="1">
    <source>
        <dbReference type="EMBL" id="MEJ8659443.1"/>
    </source>
</evidence>
<gene>
    <name evidence="1" type="ORF">WKI58_23465</name>
</gene>
<keyword evidence="2" id="KW-1185">Reference proteome</keyword>
<sequence length="124" mass="13117">MRKRILRLRKEGDRGQTALEYVGWIPFLLLIALAAIQLGLAAYAVQQAGTGARAAARSESIGNGGGGQAGKEAMSDWVAGRTQIDRSGWGEEVTMTARVTIPSIIPGIDDFGEATRSATMPVTD</sequence>
<dbReference type="Proteomes" id="UP001375539">
    <property type="component" value="Unassembled WGS sequence"/>
</dbReference>
<protein>
    <submittedName>
        <fullName evidence="1">TadE family protein</fullName>
    </submittedName>
</protein>
<evidence type="ECO:0000313" key="2">
    <source>
        <dbReference type="Proteomes" id="UP001375539"/>
    </source>
</evidence>
<proteinExistence type="predicted"/>
<dbReference type="EMBL" id="JBBKAI010000002">
    <property type="protein sequence ID" value="MEJ8659443.1"/>
    <property type="molecule type" value="Genomic_DNA"/>
</dbReference>
<name>A0ACC6QLN0_9ACTN</name>
<comment type="caution">
    <text evidence="1">The sequence shown here is derived from an EMBL/GenBank/DDBJ whole genome shotgun (WGS) entry which is preliminary data.</text>
</comment>
<reference evidence="1" key="1">
    <citation type="submission" date="2024-03" db="EMBL/GenBank/DDBJ databases">
        <title>Novel Streptomyces species of biotechnological and ecological value are a feature of Machair soil.</title>
        <authorList>
            <person name="Prole J.R."/>
            <person name="Goodfellow M."/>
            <person name="Allenby N."/>
            <person name="Ward A.C."/>
        </authorList>
    </citation>
    <scope>NUCLEOTIDE SEQUENCE</scope>
    <source>
        <strain evidence="1">MS1.AVA.4</strain>
    </source>
</reference>
<accession>A0ACC6QLN0</accession>
<organism evidence="1 2">
    <name type="scientific">Streptomyces pratisoli</name>
    <dbReference type="NCBI Taxonomy" id="3139917"/>
    <lineage>
        <taxon>Bacteria</taxon>
        <taxon>Bacillati</taxon>
        <taxon>Actinomycetota</taxon>
        <taxon>Actinomycetes</taxon>
        <taxon>Kitasatosporales</taxon>
        <taxon>Streptomycetaceae</taxon>
        <taxon>Streptomyces</taxon>
    </lineage>
</organism>